<sequence>MKIYHNPNCSKSNCALDLIKQQGFETEIINYVNNPPSKAELTHILKLLNKSPKEIIRQNEVLFKQNFENKDFNDEEWIDILVKNPILIERPIVLHHGKAVIARPAEKIMELIK</sequence>
<dbReference type="Pfam" id="PF03960">
    <property type="entry name" value="ArsC"/>
    <property type="match status" value="1"/>
</dbReference>
<organism evidence="4 5">
    <name type="scientific">Sphingobacterium kyonggiense</name>
    <dbReference type="NCBI Taxonomy" id="714075"/>
    <lineage>
        <taxon>Bacteria</taxon>
        <taxon>Pseudomonadati</taxon>
        <taxon>Bacteroidota</taxon>
        <taxon>Sphingobacteriia</taxon>
        <taxon>Sphingobacteriales</taxon>
        <taxon>Sphingobacteriaceae</taxon>
        <taxon>Sphingobacterium</taxon>
    </lineage>
</organism>
<dbReference type="SUPFAM" id="SSF52833">
    <property type="entry name" value="Thioredoxin-like"/>
    <property type="match status" value="1"/>
</dbReference>
<proteinExistence type="inferred from homology"/>
<keyword evidence="2" id="KW-0560">Oxidoreductase</keyword>
<dbReference type="PANTHER" id="PTHR30041:SF4">
    <property type="entry name" value="ARSENATE REDUCTASE"/>
    <property type="match status" value="1"/>
</dbReference>
<comment type="caution">
    <text evidence="4">The sequence shown here is derived from an EMBL/GenBank/DDBJ whole genome shotgun (WGS) entry which is preliminary data.</text>
</comment>
<dbReference type="InterPro" id="IPR006660">
    <property type="entry name" value="Arsenate_reductase-like"/>
</dbReference>
<gene>
    <name evidence="4" type="primary">arsC</name>
    <name evidence="4" type="ORF">GCM10022216_00760</name>
</gene>
<protein>
    <submittedName>
        <fullName evidence="4">Arsenate reductase (Glutaredoxin)</fullName>
    </submittedName>
</protein>
<accession>A0ABP7Y6J7</accession>
<dbReference type="EMBL" id="BAAAZI010000001">
    <property type="protein sequence ID" value="GAA4131055.1"/>
    <property type="molecule type" value="Genomic_DNA"/>
</dbReference>
<evidence type="ECO:0000256" key="3">
    <source>
        <dbReference type="PROSITE-ProRule" id="PRU01282"/>
    </source>
</evidence>
<reference evidence="5" key="1">
    <citation type="journal article" date="2019" name="Int. J. Syst. Evol. Microbiol.">
        <title>The Global Catalogue of Microorganisms (GCM) 10K type strain sequencing project: providing services to taxonomists for standard genome sequencing and annotation.</title>
        <authorList>
            <consortium name="The Broad Institute Genomics Platform"/>
            <consortium name="The Broad Institute Genome Sequencing Center for Infectious Disease"/>
            <person name="Wu L."/>
            <person name="Ma J."/>
        </authorList>
    </citation>
    <scope>NUCLEOTIDE SEQUENCE [LARGE SCALE GENOMIC DNA]</scope>
    <source>
        <strain evidence="5">JCM 16704</strain>
    </source>
</reference>
<name>A0ABP7Y6J7_9SPHI</name>
<dbReference type="CDD" id="cd03034">
    <property type="entry name" value="ArsC_ArsC"/>
    <property type="match status" value="1"/>
</dbReference>
<evidence type="ECO:0000256" key="1">
    <source>
        <dbReference type="ARBA" id="ARBA00007198"/>
    </source>
</evidence>
<dbReference type="InterPro" id="IPR036249">
    <property type="entry name" value="Thioredoxin-like_sf"/>
</dbReference>
<evidence type="ECO:0000313" key="5">
    <source>
        <dbReference type="Proteomes" id="UP001500101"/>
    </source>
</evidence>
<comment type="similarity">
    <text evidence="1 3">Belongs to the ArsC family.</text>
</comment>
<dbReference type="RefSeq" id="WP_344672699.1">
    <property type="nucleotide sequence ID" value="NZ_BAAAZI010000001.1"/>
</dbReference>
<dbReference type="Gene3D" id="3.40.30.10">
    <property type="entry name" value="Glutaredoxin"/>
    <property type="match status" value="1"/>
</dbReference>
<dbReference type="PROSITE" id="PS51353">
    <property type="entry name" value="ARSC"/>
    <property type="match status" value="1"/>
</dbReference>
<dbReference type="NCBIfam" id="TIGR00014">
    <property type="entry name" value="arsC"/>
    <property type="match status" value="1"/>
</dbReference>
<dbReference type="PANTHER" id="PTHR30041">
    <property type="entry name" value="ARSENATE REDUCTASE"/>
    <property type="match status" value="1"/>
</dbReference>
<dbReference type="InterPro" id="IPR006659">
    <property type="entry name" value="Arsenate_reductase"/>
</dbReference>
<keyword evidence="5" id="KW-1185">Reference proteome</keyword>
<evidence type="ECO:0000256" key="2">
    <source>
        <dbReference type="ARBA" id="ARBA00023002"/>
    </source>
</evidence>
<dbReference type="Proteomes" id="UP001500101">
    <property type="component" value="Unassembled WGS sequence"/>
</dbReference>
<evidence type="ECO:0000313" key="4">
    <source>
        <dbReference type="EMBL" id="GAA4131055.1"/>
    </source>
</evidence>